<dbReference type="EMBL" id="AOPZ01000301">
    <property type="protein sequence ID" value="EPH41608.1"/>
    <property type="molecule type" value="Genomic_DNA"/>
</dbReference>
<dbReference type="GO" id="GO:0008556">
    <property type="term" value="F:P-type potassium transmembrane transporter activity"/>
    <property type="evidence" value="ECO:0007669"/>
    <property type="project" value="InterPro"/>
</dbReference>
<keyword evidence="1" id="KW-0472">Membrane</keyword>
<keyword evidence="3" id="KW-1185">Reference proteome</keyword>
<dbReference type="Proteomes" id="UP000014629">
    <property type="component" value="Unassembled WGS sequence"/>
</dbReference>
<evidence type="ECO:0008006" key="4">
    <source>
        <dbReference type="Google" id="ProtNLM"/>
    </source>
</evidence>
<organism evidence="2 3">
    <name type="scientific">Streptomyces aurantiacus JA 4570</name>
    <dbReference type="NCBI Taxonomy" id="1286094"/>
    <lineage>
        <taxon>Bacteria</taxon>
        <taxon>Bacillati</taxon>
        <taxon>Actinomycetota</taxon>
        <taxon>Actinomycetes</taxon>
        <taxon>Kitasatosporales</taxon>
        <taxon>Streptomycetaceae</taxon>
        <taxon>Streptomyces</taxon>
        <taxon>Streptomyces aurantiacus group</taxon>
    </lineage>
</organism>
<reference evidence="2 3" key="1">
    <citation type="submission" date="2013-02" db="EMBL/GenBank/DDBJ databases">
        <title>Draft Genome Sequence of Streptomyces aurantiacus, Which Produces Setomimycin.</title>
        <authorList>
            <person name="Gruening B.A."/>
            <person name="Praeg A."/>
            <person name="Erxleben A."/>
            <person name="Guenther S."/>
            <person name="Mueller M."/>
        </authorList>
    </citation>
    <scope>NUCLEOTIDE SEQUENCE [LARGE SCALE GENOMIC DNA]</scope>
    <source>
        <strain evidence="2 3">JA 4570</strain>
    </source>
</reference>
<keyword evidence="1" id="KW-1133">Transmembrane helix</keyword>
<evidence type="ECO:0000313" key="3">
    <source>
        <dbReference type="Proteomes" id="UP000014629"/>
    </source>
</evidence>
<name>S3ZER0_9ACTN</name>
<dbReference type="PATRIC" id="fig|1286094.4.peg.5264"/>
<dbReference type="GO" id="GO:0005886">
    <property type="term" value="C:plasma membrane"/>
    <property type="evidence" value="ECO:0007669"/>
    <property type="project" value="InterPro"/>
</dbReference>
<keyword evidence="1" id="KW-0812">Transmembrane</keyword>
<gene>
    <name evidence="2" type="ORF">STRAU_5331</name>
</gene>
<evidence type="ECO:0000256" key="1">
    <source>
        <dbReference type="SAM" id="Phobius"/>
    </source>
</evidence>
<protein>
    <recommendedName>
        <fullName evidence="4">K(+)-transporting ATPase subunit F</fullName>
    </recommendedName>
</protein>
<comment type="caution">
    <text evidence="2">The sequence shown here is derived from an EMBL/GenBank/DDBJ whole genome shotgun (WGS) entry which is preliminary data.</text>
</comment>
<dbReference type="AlphaFoldDB" id="S3ZER0"/>
<dbReference type="InterPro" id="IPR011726">
    <property type="entry name" value="KdpF"/>
</dbReference>
<dbReference type="Pfam" id="PF09604">
    <property type="entry name" value="Potass_KdpF"/>
    <property type="match status" value="1"/>
</dbReference>
<accession>S3ZER0</accession>
<proteinExistence type="predicted"/>
<feature type="transmembrane region" description="Helical" evidence="1">
    <location>
        <begin position="36"/>
        <end position="55"/>
    </location>
</feature>
<sequence>MSAFPVSGFGGGVTERLRREVTRHAKELRTVSAENVVGLLVAVSLVGYLVLARLFPERF</sequence>
<evidence type="ECO:0000313" key="2">
    <source>
        <dbReference type="EMBL" id="EPH41608.1"/>
    </source>
</evidence>